<dbReference type="RefSeq" id="WP_038484113.1">
    <property type="nucleotide sequence ID" value="NZ_CP003923.1"/>
</dbReference>
<dbReference type="Proteomes" id="UP000027142">
    <property type="component" value="Chromosome"/>
</dbReference>
<dbReference type="Gene3D" id="3.30.60.20">
    <property type="match status" value="1"/>
</dbReference>
<evidence type="ECO:0000256" key="4">
    <source>
        <dbReference type="ARBA" id="ARBA00022679"/>
    </source>
</evidence>
<keyword evidence="6 8" id="KW-0418">Kinase</keyword>
<evidence type="ECO:0000256" key="2">
    <source>
        <dbReference type="ARBA" id="ARBA00012118"/>
    </source>
</evidence>
<dbReference type="GO" id="GO:0005829">
    <property type="term" value="C:cytosol"/>
    <property type="evidence" value="ECO:0007669"/>
    <property type="project" value="TreeGrafter"/>
</dbReference>
<feature type="binding site" evidence="8">
    <location>
        <position position="146"/>
    </location>
    <ligand>
        <name>Zn(2+)</name>
        <dbReference type="ChEBI" id="CHEBI:29105"/>
    </ligand>
</feature>
<evidence type="ECO:0000256" key="6">
    <source>
        <dbReference type="ARBA" id="ARBA00022777"/>
    </source>
</evidence>
<evidence type="ECO:0000256" key="8">
    <source>
        <dbReference type="HAMAP-Rule" id="MF_00124"/>
    </source>
</evidence>
<comment type="catalytic activity">
    <reaction evidence="8 11">
        <text>thymidine + ATP = dTMP + ADP + H(+)</text>
        <dbReference type="Rhea" id="RHEA:19129"/>
        <dbReference type="ChEBI" id="CHEBI:15378"/>
        <dbReference type="ChEBI" id="CHEBI:17748"/>
        <dbReference type="ChEBI" id="CHEBI:30616"/>
        <dbReference type="ChEBI" id="CHEBI:63528"/>
        <dbReference type="ChEBI" id="CHEBI:456216"/>
        <dbReference type="EC" id="2.7.1.21"/>
    </reaction>
</comment>
<evidence type="ECO:0000313" key="14">
    <source>
        <dbReference type="Proteomes" id="UP000027142"/>
    </source>
</evidence>
<evidence type="ECO:0000256" key="12">
    <source>
        <dbReference type="RuleBase" id="RU004165"/>
    </source>
</evidence>
<dbReference type="InterPro" id="IPR027417">
    <property type="entry name" value="P-loop_NTPase"/>
</dbReference>
<dbReference type="SUPFAM" id="SSF57716">
    <property type="entry name" value="Glucocorticoid receptor-like (DNA-binding domain)"/>
    <property type="match status" value="1"/>
</dbReference>
<name>A0A060M6T3_9BACI</name>
<dbReference type="SUPFAM" id="SSF52540">
    <property type="entry name" value="P-loop containing nucleoside triphosphate hydrolases"/>
    <property type="match status" value="1"/>
</dbReference>
<organism evidence="13 14">
    <name type="scientific">Shouchella lehensis G1</name>
    <dbReference type="NCBI Taxonomy" id="1246626"/>
    <lineage>
        <taxon>Bacteria</taxon>
        <taxon>Bacillati</taxon>
        <taxon>Bacillota</taxon>
        <taxon>Bacilli</taxon>
        <taxon>Bacillales</taxon>
        <taxon>Bacillaceae</taxon>
        <taxon>Shouchella</taxon>
    </lineage>
</organism>
<reference evidence="13 14" key="1">
    <citation type="journal article" date="2014" name="Gene">
        <title>A comparative genomic analysis of the alkalitolerant soil bacterium Bacillus lehensis G1.</title>
        <authorList>
            <person name="Noor Y.M."/>
            <person name="Samsulrizal N.H."/>
            <person name="Jema'on N.A."/>
            <person name="Low K.O."/>
            <person name="Ramli A.N."/>
            <person name="Alias N.I."/>
            <person name="Damis S.I."/>
            <person name="Fuzi S.F."/>
            <person name="Isa M.N."/>
            <person name="Murad A.M."/>
            <person name="Raih M.F."/>
            <person name="Bakar F.D."/>
            <person name="Najimudin N."/>
            <person name="Mahadi N.M."/>
            <person name="Illias R.M."/>
        </authorList>
    </citation>
    <scope>NUCLEOTIDE SEQUENCE [LARGE SCALE GENOMIC DNA]</scope>
    <source>
        <strain evidence="13 14">G1</strain>
    </source>
</reference>
<evidence type="ECO:0000256" key="3">
    <source>
        <dbReference type="ARBA" id="ARBA00022634"/>
    </source>
</evidence>
<dbReference type="STRING" id="1246626.BleG1_3736"/>
<keyword evidence="3 8" id="KW-0237">DNA synthesis</keyword>
<keyword evidence="8" id="KW-0479">Metal-binding</keyword>
<dbReference type="PROSITE" id="PS00603">
    <property type="entry name" value="TK_CELLULAR_TYPE"/>
    <property type="match status" value="1"/>
</dbReference>
<keyword evidence="8" id="KW-0963">Cytoplasm</keyword>
<dbReference type="InterPro" id="IPR020633">
    <property type="entry name" value="Thymidine_kinase_CS"/>
</dbReference>
<evidence type="ECO:0000256" key="9">
    <source>
        <dbReference type="PIRSR" id="PIRSR035805-1"/>
    </source>
</evidence>
<feature type="binding site" evidence="10">
    <location>
        <position position="177"/>
    </location>
    <ligand>
        <name>substrate</name>
    </ligand>
</feature>
<keyword evidence="14" id="KW-1185">Reference proteome</keyword>
<keyword evidence="8" id="KW-0862">Zinc</keyword>
<dbReference type="AlphaFoldDB" id="A0A060M6T3"/>
<feature type="binding site" evidence="8">
    <location>
        <position position="143"/>
    </location>
    <ligand>
        <name>Zn(2+)</name>
        <dbReference type="ChEBI" id="CHEBI:29105"/>
    </ligand>
</feature>
<keyword evidence="5 8" id="KW-0547">Nucleotide-binding</keyword>
<dbReference type="Gene3D" id="3.40.50.300">
    <property type="entry name" value="P-loop containing nucleotide triphosphate hydrolases"/>
    <property type="match status" value="1"/>
</dbReference>
<dbReference type="EMBL" id="CP003923">
    <property type="protein sequence ID" value="AIC96283.1"/>
    <property type="molecule type" value="Genomic_DNA"/>
</dbReference>
<dbReference type="KEGG" id="ble:BleG1_3736"/>
<dbReference type="eggNOG" id="COG1435">
    <property type="taxonomic scope" value="Bacteria"/>
</dbReference>
<proteinExistence type="inferred from homology"/>
<comment type="subunit">
    <text evidence="8">Homotetramer.</text>
</comment>
<dbReference type="NCBIfam" id="NF003299">
    <property type="entry name" value="PRK04296.1-4"/>
    <property type="match status" value="1"/>
</dbReference>
<evidence type="ECO:0000256" key="10">
    <source>
        <dbReference type="PIRSR" id="PIRSR035805-2"/>
    </source>
</evidence>
<dbReference type="GO" id="GO:0004797">
    <property type="term" value="F:thymidine kinase activity"/>
    <property type="evidence" value="ECO:0007669"/>
    <property type="project" value="UniProtKB-UniRule"/>
</dbReference>
<dbReference type="InterPro" id="IPR001267">
    <property type="entry name" value="Thymidine_kinase"/>
</dbReference>
<protein>
    <recommendedName>
        <fullName evidence="2 8">Thymidine kinase</fullName>
        <ecNumber evidence="2 8">2.7.1.21</ecNumber>
    </recommendedName>
</protein>
<comment type="subcellular location">
    <subcellularLocation>
        <location evidence="8">Cytoplasm</location>
    </subcellularLocation>
</comment>
<gene>
    <name evidence="8" type="primary">tdk</name>
    <name evidence="13" type="ORF">BleG1_3736</name>
</gene>
<dbReference type="OrthoDB" id="9781579at2"/>
<dbReference type="PATRIC" id="fig|1246626.3.peg.3730"/>
<feature type="binding site" evidence="8">
    <location>
        <begin position="85"/>
        <end position="88"/>
    </location>
    <ligand>
        <name>ATP</name>
        <dbReference type="ChEBI" id="CHEBI:30616"/>
    </ligand>
</feature>
<evidence type="ECO:0000256" key="7">
    <source>
        <dbReference type="ARBA" id="ARBA00022840"/>
    </source>
</evidence>
<feature type="binding site" evidence="8">
    <location>
        <begin position="9"/>
        <end position="16"/>
    </location>
    <ligand>
        <name>ATP</name>
        <dbReference type="ChEBI" id="CHEBI:30616"/>
    </ligand>
</feature>
<dbReference type="GO" id="GO:0005524">
    <property type="term" value="F:ATP binding"/>
    <property type="evidence" value="ECO:0007669"/>
    <property type="project" value="UniProtKB-UniRule"/>
</dbReference>
<feature type="binding site" evidence="8">
    <location>
        <position position="184"/>
    </location>
    <ligand>
        <name>Zn(2+)</name>
        <dbReference type="ChEBI" id="CHEBI:29105"/>
    </ligand>
</feature>
<evidence type="ECO:0000256" key="5">
    <source>
        <dbReference type="ARBA" id="ARBA00022741"/>
    </source>
</evidence>
<evidence type="ECO:0000256" key="1">
    <source>
        <dbReference type="ARBA" id="ARBA00007587"/>
    </source>
</evidence>
<accession>A0A060M6T3</accession>
<keyword evidence="4 8" id="KW-0808">Transferase</keyword>
<evidence type="ECO:0000313" key="13">
    <source>
        <dbReference type="EMBL" id="AIC96283.1"/>
    </source>
</evidence>
<comment type="similarity">
    <text evidence="1 8 12">Belongs to the thymidine kinase family.</text>
</comment>
<dbReference type="EC" id="2.7.1.21" evidence="2 8"/>
<dbReference type="PIRSF" id="PIRSF035805">
    <property type="entry name" value="TK_cell"/>
    <property type="match status" value="1"/>
</dbReference>
<sequence>MAQLFFKYGAMNSGKSFEILKVASNYEEQNKPVLLFTSGIDTRDEVGYVSSRVGLRRAAISVFSDTNLFDVVKHAEQKPYCVLIDEVQFLSKEHVLQLARIVDELTIPVMAFGLKNDFQNELFEGSKQMLIQADKIEEMKTICWFCHKKAIMNLRVDEQGKPIYTGDQIQIGGNDQYYPVCRKCHRNPPL</sequence>
<dbReference type="NCBIfam" id="NF003300">
    <property type="entry name" value="PRK04296.1-5"/>
    <property type="match status" value="1"/>
</dbReference>
<keyword evidence="7 8" id="KW-0067">ATP-binding</keyword>
<evidence type="ECO:0000256" key="11">
    <source>
        <dbReference type="RuleBase" id="RU000544"/>
    </source>
</evidence>
<dbReference type="GO" id="GO:0046104">
    <property type="term" value="P:thymidine metabolic process"/>
    <property type="evidence" value="ECO:0007669"/>
    <property type="project" value="TreeGrafter"/>
</dbReference>
<feature type="active site" description="Proton acceptor" evidence="8 9">
    <location>
        <position position="86"/>
    </location>
</feature>
<dbReference type="GO" id="GO:0071897">
    <property type="term" value="P:DNA biosynthetic process"/>
    <property type="evidence" value="ECO:0007669"/>
    <property type="project" value="UniProtKB-KW"/>
</dbReference>
<dbReference type="PANTHER" id="PTHR11441">
    <property type="entry name" value="THYMIDINE KINASE"/>
    <property type="match status" value="1"/>
</dbReference>
<dbReference type="PANTHER" id="PTHR11441:SF0">
    <property type="entry name" value="THYMIDINE KINASE, CYTOSOLIC"/>
    <property type="match status" value="1"/>
</dbReference>
<dbReference type="Pfam" id="PF00265">
    <property type="entry name" value="TK"/>
    <property type="match status" value="1"/>
</dbReference>
<dbReference type="GO" id="GO:0008270">
    <property type="term" value="F:zinc ion binding"/>
    <property type="evidence" value="ECO:0007669"/>
    <property type="project" value="UniProtKB-UniRule"/>
</dbReference>
<feature type="binding site" evidence="8">
    <location>
        <position position="181"/>
    </location>
    <ligand>
        <name>Zn(2+)</name>
        <dbReference type="ChEBI" id="CHEBI:29105"/>
    </ligand>
</feature>
<dbReference type="HAMAP" id="MF_00124">
    <property type="entry name" value="Thymidine_kinase"/>
    <property type="match status" value="1"/>
</dbReference>
<feature type="binding site" evidence="10">
    <location>
        <begin position="169"/>
        <end position="172"/>
    </location>
    <ligand>
        <name>substrate</name>
    </ligand>
</feature>
<dbReference type="HOGENOM" id="CLU_064400_2_2_9"/>